<evidence type="ECO:0000313" key="3">
    <source>
        <dbReference type="Proteomes" id="UP001057418"/>
    </source>
</evidence>
<keyword evidence="3" id="KW-1185">Reference proteome</keyword>
<evidence type="ECO:0000256" key="1">
    <source>
        <dbReference type="SAM" id="MobiDB-lite"/>
    </source>
</evidence>
<feature type="compositionally biased region" description="Polar residues" evidence="1">
    <location>
        <begin position="54"/>
        <end position="66"/>
    </location>
</feature>
<name>A0A9E7MJ18_9CAUD</name>
<feature type="compositionally biased region" description="Basic and acidic residues" evidence="1">
    <location>
        <begin position="163"/>
        <end position="175"/>
    </location>
</feature>
<accession>A0A9E7MJ18</accession>
<sequence>MADTQNDADKDQKDGAAKTPDWTDENFDADRAKRLVANLRAEIAGLKDEVGNLKSENSTLKSNSGSESEKVTAAEARAAQAEKALWTERALRKHPELDEFVEFLDGDTEEAIMAKAERLAKIGAKGDSKPDADDKGGDADKDGQKPDADSGNKPDADKDDDDLPGKPRPDLRPGHGGDSGAPVDPEAIAKAARAARY</sequence>
<proteinExistence type="predicted"/>
<dbReference type="Proteomes" id="UP001057418">
    <property type="component" value="Segment"/>
</dbReference>
<feature type="compositionally biased region" description="Basic and acidic residues" evidence="1">
    <location>
        <begin position="7"/>
        <end position="16"/>
    </location>
</feature>
<feature type="region of interest" description="Disordered" evidence="1">
    <location>
        <begin position="120"/>
        <end position="197"/>
    </location>
</feature>
<organism evidence="2 3">
    <name type="scientific">Arthrobacter phage SWEP2</name>
    <dbReference type="NCBI Taxonomy" id="2945958"/>
    <lineage>
        <taxon>Viruses</taxon>
        <taxon>Duplodnaviria</taxon>
        <taxon>Heunggongvirae</taxon>
        <taxon>Uroviricota</taxon>
        <taxon>Caudoviricetes</taxon>
        <taxon>Casidaviridae</taxon>
        <taxon>Swepdovirus</taxon>
        <taxon>Swepdovirus SWEP2</taxon>
    </lineage>
</organism>
<feature type="region of interest" description="Disordered" evidence="1">
    <location>
        <begin position="54"/>
        <end position="81"/>
    </location>
</feature>
<reference evidence="2" key="1">
    <citation type="submission" date="2022-05" db="EMBL/GenBank/DDBJ databases">
        <authorList>
            <person name="Ruan C."/>
        </authorList>
    </citation>
    <scope>NUCLEOTIDE SEQUENCE</scope>
</reference>
<feature type="compositionally biased region" description="Basic and acidic residues" evidence="1">
    <location>
        <begin position="120"/>
        <end position="156"/>
    </location>
</feature>
<evidence type="ECO:0000313" key="2">
    <source>
        <dbReference type="EMBL" id="USL85086.1"/>
    </source>
</evidence>
<feature type="region of interest" description="Disordered" evidence="1">
    <location>
        <begin position="1"/>
        <end position="28"/>
    </location>
</feature>
<dbReference type="EMBL" id="ON528933">
    <property type="protein sequence ID" value="USL85086.1"/>
    <property type="molecule type" value="Genomic_DNA"/>
</dbReference>
<feature type="compositionally biased region" description="Low complexity" evidence="1">
    <location>
        <begin position="188"/>
        <end position="197"/>
    </location>
</feature>
<protein>
    <submittedName>
        <fullName evidence="2">Capsid assembly scaffolding protein</fullName>
    </submittedName>
</protein>